<evidence type="ECO:0000256" key="15">
    <source>
        <dbReference type="PROSITE-ProRule" id="PRU00221"/>
    </source>
</evidence>
<evidence type="ECO:0000256" key="16">
    <source>
        <dbReference type="SAM" id="MobiDB-lite"/>
    </source>
</evidence>
<keyword evidence="12" id="KW-0472">Membrane</keyword>
<feature type="compositionally biased region" description="Polar residues" evidence="16">
    <location>
        <begin position="860"/>
        <end position="879"/>
    </location>
</feature>
<evidence type="ECO:0000256" key="9">
    <source>
        <dbReference type="ARBA" id="ARBA00022824"/>
    </source>
</evidence>
<comment type="caution">
    <text evidence="18">The sequence shown here is derived from an EMBL/GenBank/DDBJ whole genome shotgun (WGS) entry which is preliminary data.</text>
</comment>
<evidence type="ECO:0000256" key="14">
    <source>
        <dbReference type="ARBA" id="ARBA00025471"/>
    </source>
</evidence>
<evidence type="ECO:0000259" key="17">
    <source>
        <dbReference type="Pfam" id="PF12931"/>
    </source>
</evidence>
<dbReference type="InterPro" id="IPR001680">
    <property type="entry name" value="WD40_rpt"/>
</dbReference>
<dbReference type="GO" id="GO:0015031">
    <property type="term" value="P:protein transport"/>
    <property type="evidence" value="ECO:0007669"/>
    <property type="project" value="UniProtKB-KW"/>
</dbReference>
<comment type="similarity">
    <text evidence="3">Belongs to the WD repeat SEC31 family.</text>
</comment>
<dbReference type="SUPFAM" id="SSF50978">
    <property type="entry name" value="WD40 repeat-like"/>
    <property type="match status" value="1"/>
</dbReference>
<proteinExistence type="inferred from homology"/>
<evidence type="ECO:0000256" key="3">
    <source>
        <dbReference type="ARBA" id="ARBA00009358"/>
    </source>
</evidence>
<feature type="compositionally biased region" description="Polar residues" evidence="16">
    <location>
        <begin position="1079"/>
        <end position="1101"/>
    </location>
</feature>
<feature type="compositionally biased region" description="Polar residues" evidence="16">
    <location>
        <begin position="1013"/>
        <end position="1029"/>
    </location>
</feature>
<dbReference type="FunFam" id="1.20.940.10:FF:000007">
    <property type="entry name" value="Protein transport protein (SEC31), putative"/>
    <property type="match status" value="1"/>
</dbReference>
<dbReference type="InterPro" id="IPR024298">
    <property type="entry name" value="Sec16_Sec23-bd"/>
</dbReference>
<reference evidence="18 19" key="1">
    <citation type="journal article" date="2018" name="BMC Genomics">
        <title>Comparative genome analyses reveal sequence features reflecting distinct modes of host-adaptation between dicot and monocot powdery mildew.</title>
        <authorList>
            <person name="Wu Y."/>
            <person name="Ma X."/>
            <person name="Pan Z."/>
            <person name="Kale S.D."/>
            <person name="Song Y."/>
            <person name="King H."/>
            <person name="Zhang Q."/>
            <person name="Presley C."/>
            <person name="Deng X."/>
            <person name="Wei C.I."/>
            <person name="Xiao S."/>
        </authorList>
    </citation>
    <scope>NUCLEOTIDE SEQUENCE [LARGE SCALE GENOMIC DNA]</scope>
    <source>
        <strain evidence="18">UCSC1</strain>
    </source>
</reference>
<evidence type="ECO:0000256" key="12">
    <source>
        <dbReference type="ARBA" id="ARBA00023136"/>
    </source>
</evidence>
<dbReference type="InterPro" id="IPR036322">
    <property type="entry name" value="WD40_repeat_dom_sf"/>
</dbReference>
<dbReference type="InterPro" id="IPR015943">
    <property type="entry name" value="WD40/YVTN_repeat-like_dom_sf"/>
</dbReference>
<evidence type="ECO:0000256" key="5">
    <source>
        <dbReference type="ARBA" id="ARBA00021236"/>
    </source>
</evidence>
<dbReference type="InterPro" id="IPR040251">
    <property type="entry name" value="SEC31-like"/>
</dbReference>
<comment type="subcellular location">
    <subcellularLocation>
        <location evidence="1">Cytoplasmic vesicle</location>
        <location evidence="1">COPII-coated vesicle membrane</location>
        <topology evidence="1">Peripheral membrane protein</topology>
        <orientation evidence="1">Cytoplasmic side</orientation>
    </subcellularLocation>
    <subcellularLocation>
        <location evidence="2">Endoplasmic reticulum membrane</location>
        <topology evidence="2">Peripheral membrane protein</topology>
        <orientation evidence="2">Cytoplasmic side</orientation>
    </subcellularLocation>
</comment>
<dbReference type="GO" id="GO:0005789">
    <property type="term" value="C:endoplasmic reticulum membrane"/>
    <property type="evidence" value="ECO:0007669"/>
    <property type="project" value="UniProtKB-SubCell"/>
</dbReference>
<feature type="region of interest" description="Disordered" evidence="16">
    <location>
        <begin position="817"/>
        <end position="1115"/>
    </location>
</feature>
<accession>A0A420HFE4</accession>
<dbReference type="GO" id="GO:0030127">
    <property type="term" value="C:COPII vesicle coat"/>
    <property type="evidence" value="ECO:0007669"/>
    <property type="project" value="TreeGrafter"/>
</dbReference>
<evidence type="ECO:0000256" key="1">
    <source>
        <dbReference type="ARBA" id="ARBA00004299"/>
    </source>
</evidence>
<feature type="repeat" description="WD" evidence="15">
    <location>
        <begin position="253"/>
        <end position="295"/>
    </location>
</feature>
<evidence type="ECO:0000313" key="19">
    <source>
        <dbReference type="Proteomes" id="UP000285405"/>
    </source>
</evidence>
<keyword evidence="8" id="KW-0677">Repeat</keyword>
<sequence length="1220" mass="134363">MARLRTIARTGAFSWNPDPGLPLLVTGTRAGAVDSEFSDETKLELWDLSLDNPDQSVELQAIASYSTDSRFYDLAWSHPNTDHPRGIIAGALENGSLYLWDAEKFINHADNALISQTKKHTGPIKSLQFNPLKPQILATAGVKGELFIYDINDISNPFRLGTTAASSDDLECIVWNRKVPHILATGGTGGFVTVWDLKTKKASLTLNNNRKAVGAIAWDPDNATKLLTATPDNTTPVILLWDLRNSNAPESTLQGHSQGILSISWCQQDNNLLLSCGKDNKTILWDPQAGELLGEFPEATNWTFQTRFHPHNPTLSATASFDGKISIHTLYNTNTTAAQPQAHNTIDGEDFFAKVQNQPHALSFSLKKAPKWFERPSGVSFGFGGKLVSFSQLPKNAAHQRSSKIQISNYSVDSKIESAMREFEEALQSGDLKKICQDHIIQSTSDEEKANWKVMETLTAEDSRKNIVEHLEFQSTGSEDNFEVNFDEVKSETSTKTNADVEKSKKRLSTLFADGPDGEDFLSDVSATKGAKTDHPFHLISESDSEAEKQISQALILGKFEKAMGICLKQDRIADAMIIANCGGKSLLEKVQSSYLSKKTEGPNYLRILAAVIGKNLWDIVYNADLANWKEVMVTLCTYADSTEFPDLCETLGDRMMENNSPKDASLCYLVGSKLEKVVPIWLMQLQETEKTEIEKLGEDSLFSIHARTLQKFIEKVTIFRDVTKFQDTEQNLTTGWKLSPLYARYIEYANIAAAHGRMETAEKYLDLLPAGYSTAEVERNRVKLVSRKALSEMKREHQPQQNIPKSQSRFAAVNSFDPKVNSSIDTQTRTNTNPYMPSSSVLAGKSYESSSSISGNPYAPNTSTSMSHQNLYQPSPEVSSGAERNYGAPQYGAHAQNFMAPGRKSVPPPPPRAKDVGQWNDTPMVVKPPIVRRSTPSLAPNHAQPSIQQQNFSMPPMASQYGGKTVATPPPPPSKLSNQSQLNSPSMSGPPQQFSQRPPSVTNKASYGPPQQFAQRSPLVTNKASYGTATPYAPPASQGPPTPYAPPASQGPPTPYAPPPSQGPPASQGPPMSQGSPYNLQPQSESSVAPPSKTIISNSSVKKRYPAGDRSHIPPNAQKIFEILTQDMQRVALQAPTSFMPQVKDTQKRLNILFDHLNNEELIKSDTIQRLNELAEALMSKNYDVASKLQVDIQKEKTEECGNWMVGVKRLISMSKVTP</sequence>
<evidence type="ECO:0000256" key="4">
    <source>
        <dbReference type="ARBA" id="ARBA00013507"/>
    </source>
</evidence>
<dbReference type="PROSITE" id="PS50082">
    <property type="entry name" value="WD_REPEATS_2"/>
    <property type="match status" value="1"/>
</dbReference>
<keyword evidence="6" id="KW-0813">Transport</keyword>
<keyword evidence="11" id="KW-0653">Protein transport</keyword>
<dbReference type="FunFam" id="2.130.10.10:FF:000193">
    <property type="entry name" value="Protein transport protein SEC31, putative"/>
    <property type="match status" value="1"/>
</dbReference>
<dbReference type="EMBL" id="MCBR01019881">
    <property type="protein sequence ID" value="RKF56186.1"/>
    <property type="molecule type" value="Genomic_DNA"/>
</dbReference>
<dbReference type="PANTHER" id="PTHR13923:SF11">
    <property type="entry name" value="SECRETORY 31, ISOFORM D"/>
    <property type="match status" value="1"/>
</dbReference>
<dbReference type="Pfam" id="PF00400">
    <property type="entry name" value="WD40"/>
    <property type="match status" value="1"/>
</dbReference>
<evidence type="ECO:0000256" key="11">
    <source>
        <dbReference type="ARBA" id="ARBA00022927"/>
    </source>
</evidence>
<dbReference type="AlphaFoldDB" id="A0A420HFE4"/>
<keyword evidence="13" id="KW-0968">Cytoplasmic vesicle</keyword>
<evidence type="ECO:0000256" key="13">
    <source>
        <dbReference type="ARBA" id="ARBA00023329"/>
    </source>
</evidence>
<evidence type="ECO:0000256" key="8">
    <source>
        <dbReference type="ARBA" id="ARBA00022737"/>
    </source>
</evidence>
<dbReference type="PROSITE" id="PS50294">
    <property type="entry name" value="WD_REPEATS_REGION"/>
    <property type="match status" value="1"/>
</dbReference>
<feature type="compositionally biased region" description="Polar residues" evidence="16">
    <location>
        <begin position="976"/>
        <end position="1006"/>
    </location>
</feature>
<dbReference type="Proteomes" id="UP000285405">
    <property type="component" value="Unassembled WGS sequence"/>
</dbReference>
<feature type="domain" description="Sec16 Sec23-binding" evidence="17">
    <location>
        <begin position="551"/>
        <end position="777"/>
    </location>
</feature>
<dbReference type="SMART" id="SM00320">
    <property type="entry name" value="WD40"/>
    <property type="match status" value="6"/>
</dbReference>
<dbReference type="GO" id="GO:0005198">
    <property type="term" value="F:structural molecule activity"/>
    <property type="evidence" value="ECO:0007669"/>
    <property type="project" value="TreeGrafter"/>
</dbReference>
<dbReference type="Pfam" id="PF12931">
    <property type="entry name" value="TPR_Sec16"/>
    <property type="match status" value="1"/>
</dbReference>
<feature type="compositionally biased region" description="Polar residues" evidence="16">
    <location>
        <begin position="935"/>
        <end position="954"/>
    </location>
</feature>
<evidence type="ECO:0000256" key="6">
    <source>
        <dbReference type="ARBA" id="ARBA00022448"/>
    </source>
</evidence>
<dbReference type="PANTHER" id="PTHR13923">
    <property type="entry name" value="SEC31-RELATED PROTEIN"/>
    <property type="match status" value="1"/>
</dbReference>
<evidence type="ECO:0000313" key="18">
    <source>
        <dbReference type="EMBL" id="RKF56186.1"/>
    </source>
</evidence>
<evidence type="ECO:0000256" key="10">
    <source>
        <dbReference type="ARBA" id="ARBA00022892"/>
    </source>
</evidence>
<feature type="compositionally biased region" description="Pro residues" evidence="16">
    <location>
        <begin position="1033"/>
        <end position="1064"/>
    </location>
</feature>
<dbReference type="GO" id="GO:0090110">
    <property type="term" value="P:COPII-coated vesicle cargo loading"/>
    <property type="evidence" value="ECO:0007669"/>
    <property type="project" value="TreeGrafter"/>
</dbReference>
<feature type="compositionally biased region" description="Low complexity" evidence="16">
    <location>
        <begin position="1065"/>
        <end position="1078"/>
    </location>
</feature>
<evidence type="ECO:0000256" key="7">
    <source>
        <dbReference type="ARBA" id="ARBA00022574"/>
    </source>
</evidence>
<dbReference type="Gene3D" id="1.20.940.10">
    <property type="entry name" value="Functional domain of the splicing factor Prp18"/>
    <property type="match status" value="1"/>
</dbReference>
<dbReference type="Gene3D" id="1.25.40.1030">
    <property type="match status" value="1"/>
</dbReference>
<evidence type="ECO:0000256" key="2">
    <source>
        <dbReference type="ARBA" id="ARBA00004397"/>
    </source>
</evidence>
<dbReference type="GO" id="GO:0007029">
    <property type="term" value="P:endoplasmic reticulum organization"/>
    <property type="evidence" value="ECO:0007669"/>
    <property type="project" value="TreeGrafter"/>
</dbReference>
<gene>
    <name evidence="18" type="ORF">GcC1_198008</name>
</gene>
<dbReference type="OrthoDB" id="542917at2759"/>
<dbReference type="GO" id="GO:0070971">
    <property type="term" value="C:endoplasmic reticulum exit site"/>
    <property type="evidence" value="ECO:0007669"/>
    <property type="project" value="TreeGrafter"/>
</dbReference>
<name>A0A420HFE4_9PEZI</name>
<dbReference type="Gene3D" id="2.130.10.10">
    <property type="entry name" value="YVTN repeat-like/Quinoprotein amine dehydrogenase"/>
    <property type="match status" value="1"/>
</dbReference>
<keyword evidence="7 15" id="KW-0853">WD repeat</keyword>
<comment type="function">
    <text evidence="14">Component of the coat protein complex II (COPII) which promotes the formation of transport vesicles from the endoplasmic reticulum (ER). The coat has two main functions, the physical deformation of the endoplasmic reticulum membrane into vesicles and the selection of cargo molecules.</text>
</comment>
<protein>
    <recommendedName>
        <fullName evidence="5">Protein transport protein SEC31</fullName>
    </recommendedName>
    <alternativeName>
        <fullName evidence="4">Protein transport protein sec31</fullName>
    </alternativeName>
</protein>
<keyword evidence="10" id="KW-0931">ER-Golgi transport</keyword>
<feature type="compositionally biased region" description="Polar residues" evidence="16">
    <location>
        <begin position="821"/>
        <end position="842"/>
    </location>
</feature>
<organism evidence="18 19">
    <name type="scientific">Golovinomyces cichoracearum</name>
    <dbReference type="NCBI Taxonomy" id="62708"/>
    <lineage>
        <taxon>Eukaryota</taxon>
        <taxon>Fungi</taxon>
        <taxon>Dikarya</taxon>
        <taxon>Ascomycota</taxon>
        <taxon>Pezizomycotina</taxon>
        <taxon>Leotiomycetes</taxon>
        <taxon>Erysiphales</taxon>
        <taxon>Erysiphaceae</taxon>
        <taxon>Golovinomyces</taxon>
    </lineage>
</organism>
<keyword evidence="9" id="KW-0256">Endoplasmic reticulum</keyword>